<evidence type="ECO:0000256" key="1">
    <source>
        <dbReference type="ARBA" id="ARBA00093458"/>
    </source>
</evidence>
<dbReference type="EMBL" id="SHOA02000016">
    <property type="protein sequence ID" value="TDH69503.1"/>
    <property type="molecule type" value="Genomic_DNA"/>
</dbReference>
<evidence type="ECO:0000313" key="3">
    <source>
        <dbReference type="Proteomes" id="UP000294530"/>
    </source>
</evidence>
<dbReference type="PANTHER" id="PTHR15243:SF0">
    <property type="entry name" value="SERINE_THREONINE-PROTEIN KINASE 19"/>
    <property type="match status" value="1"/>
</dbReference>
<sequence>MRRQRKRKQAQIEEVDAEWDADASTNFFDDTMSSIQLLLNRNADAFAAQGLPPILLWHQLYTILPNRTFIDQNVHRLRSIGKLITLKVSTGSEDRAIIRVEDYLAKVKTYEDVFREQIRQHPMNSSLSVKLKAMAAYRQALPKLASLSTVPMDVFISIMNEGVDGANLLQTHSLIGQIQRLGFLLPTTRLDAIVFSFSVPGMGKLVSAVSKSRALIQRTLKRTKYKEMHELQLKKLRLKSSPFNIEFHLVDMEGCGLIRRTKVTGNVLVALADN</sequence>
<dbReference type="Pfam" id="PF10494">
    <property type="entry name" value="Stk19"/>
    <property type="match status" value="1"/>
</dbReference>
<dbReference type="InterPro" id="IPR018865">
    <property type="entry name" value="STK19-like"/>
</dbReference>
<name>A0A976FMM1_BRELC</name>
<dbReference type="GeneID" id="94346026"/>
<gene>
    <name evidence="2" type="ORF">CCR75_002257</name>
</gene>
<dbReference type="PANTHER" id="PTHR15243">
    <property type="entry name" value="SERINE/THREONINE-PROTEIN KINASE 19"/>
    <property type="match status" value="1"/>
</dbReference>
<protein>
    <submittedName>
        <fullName evidence="2">Uncharacterized protein</fullName>
    </submittedName>
</protein>
<dbReference type="RefSeq" id="XP_067819002.1">
    <property type="nucleotide sequence ID" value="XM_067960355.1"/>
</dbReference>
<comment type="caution">
    <text evidence="2">The sequence shown here is derived from an EMBL/GenBank/DDBJ whole genome shotgun (WGS) entry which is preliminary data.</text>
</comment>
<dbReference type="Proteomes" id="UP000294530">
    <property type="component" value="Unassembled WGS sequence"/>
</dbReference>
<dbReference type="GO" id="GO:0046579">
    <property type="term" value="P:positive regulation of Ras protein signal transduction"/>
    <property type="evidence" value="ECO:0007669"/>
    <property type="project" value="TreeGrafter"/>
</dbReference>
<organism evidence="2 3">
    <name type="scientific">Bremia lactucae</name>
    <name type="common">Lettuce downy mildew</name>
    <dbReference type="NCBI Taxonomy" id="4779"/>
    <lineage>
        <taxon>Eukaryota</taxon>
        <taxon>Sar</taxon>
        <taxon>Stramenopiles</taxon>
        <taxon>Oomycota</taxon>
        <taxon>Peronosporomycetes</taxon>
        <taxon>Peronosporales</taxon>
        <taxon>Peronosporaceae</taxon>
        <taxon>Bremia</taxon>
    </lineage>
</organism>
<accession>A0A976FMM1</accession>
<dbReference type="OrthoDB" id="10261701at2759"/>
<dbReference type="AlphaFoldDB" id="A0A976FMM1"/>
<reference evidence="2 3" key="1">
    <citation type="journal article" date="2021" name="Genome Biol.">
        <title>AFLAP: assembly-free linkage analysis pipeline using k-mers from genome sequencing data.</title>
        <authorList>
            <person name="Fletcher K."/>
            <person name="Zhang L."/>
            <person name="Gil J."/>
            <person name="Han R."/>
            <person name="Cavanaugh K."/>
            <person name="Michelmore R."/>
        </authorList>
    </citation>
    <scope>NUCLEOTIDE SEQUENCE [LARGE SCALE GENOMIC DNA]</scope>
    <source>
        <strain evidence="2 3">SF5</strain>
    </source>
</reference>
<proteinExistence type="inferred from homology"/>
<keyword evidence="3" id="KW-1185">Reference proteome</keyword>
<comment type="similarity">
    <text evidence="1">Belongs to the STK19 family.</text>
</comment>
<evidence type="ECO:0000313" key="2">
    <source>
        <dbReference type="EMBL" id="TDH69503.1"/>
    </source>
</evidence>
<dbReference type="KEGG" id="blac:94346026"/>